<evidence type="ECO:0000256" key="5">
    <source>
        <dbReference type="SAM" id="Phobius"/>
    </source>
</evidence>
<dbReference type="GO" id="GO:0016020">
    <property type="term" value="C:membrane"/>
    <property type="evidence" value="ECO:0007669"/>
    <property type="project" value="UniProtKB-SubCell"/>
</dbReference>
<comment type="caution">
    <text evidence="6">The sequence shown here is derived from an EMBL/GenBank/DDBJ whole genome shotgun (WGS) entry which is preliminary data.</text>
</comment>
<evidence type="ECO:0000313" key="7">
    <source>
        <dbReference type="Proteomes" id="UP001144471"/>
    </source>
</evidence>
<dbReference type="AlphaFoldDB" id="A0A9W6GN99"/>
<protein>
    <submittedName>
        <fullName evidence="6">Membrane protein</fullName>
    </submittedName>
</protein>
<proteinExistence type="predicted"/>
<comment type="subcellular location">
    <subcellularLocation>
        <location evidence="1">Membrane</location>
        <topology evidence="1">Multi-pass membrane protein</topology>
    </subcellularLocation>
</comment>
<dbReference type="InterPro" id="IPR007300">
    <property type="entry name" value="CidB/LrgB"/>
</dbReference>
<keyword evidence="7" id="KW-1185">Reference proteome</keyword>
<sequence length="186" mass="19425">MIFKIPLESYESGSKMLSLFLGPVTVILAVPLYKQLDLLRSHLFPILIGVTVGAITSIATVIILGKVMGLERVLLLSMAPKSITTPIGMELSKNIGGIQAITIVGIMITGITGAVAAPIICEVFRIKNRVAKGIGVGVSSHAVGTSKAIEMGEVEGAMSGLAIGLTGVATIIVLPMVLKVLYKFLI</sequence>
<keyword evidence="2 5" id="KW-0812">Transmembrane</keyword>
<feature type="transmembrane region" description="Helical" evidence="5">
    <location>
        <begin position="45"/>
        <end position="68"/>
    </location>
</feature>
<dbReference type="Proteomes" id="UP001144471">
    <property type="component" value="Unassembled WGS sequence"/>
</dbReference>
<evidence type="ECO:0000256" key="2">
    <source>
        <dbReference type="ARBA" id="ARBA00022692"/>
    </source>
</evidence>
<accession>A0A9W6GN99</accession>
<feature type="transmembrane region" description="Helical" evidence="5">
    <location>
        <begin position="161"/>
        <end position="182"/>
    </location>
</feature>
<dbReference type="PANTHER" id="PTHR30249">
    <property type="entry name" value="PUTATIVE SEROTONIN TRANSPORTER"/>
    <property type="match status" value="1"/>
</dbReference>
<dbReference type="PANTHER" id="PTHR30249:SF0">
    <property type="entry name" value="PLASTIDAL GLYCOLATE_GLYCERATE TRANSLOCATOR 1, CHLOROPLASTIC"/>
    <property type="match status" value="1"/>
</dbReference>
<dbReference type="Pfam" id="PF04172">
    <property type="entry name" value="LrgB"/>
    <property type="match status" value="1"/>
</dbReference>
<keyword evidence="4 5" id="KW-0472">Membrane</keyword>
<organism evidence="6 7">
    <name type="scientific">Propionigenium maris DSM 9537</name>
    <dbReference type="NCBI Taxonomy" id="1123000"/>
    <lineage>
        <taxon>Bacteria</taxon>
        <taxon>Fusobacteriati</taxon>
        <taxon>Fusobacteriota</taxon>
        <taxon>Fusobacteriia</taxon>
        <taxon>Fusobacteriales</taxon>
        <taxon>Fusobacteriaceae</taxon>
        <taxon>Propionigenium</taxon>
    </lineage>
</organism>
<evidence type="ECO:0000256" key="4">
    <source>
        <dbReference type="ARBA" id="ARBA00023136"/>
    </source>
</evidence>
<evidence type="ECO:0000256" key="1">
    <source>
        <dbReference type="ARBA" id="ARBA00004141"/>
    </source>
</evidence>
<evidence type="ECO:0000313" key="6">
    <source>
        <dbReference type="EMBL" id="GLI58193.1"/>
    </source>
</evidence>
<name>A0A9W6GN99_9FUSO</name>
<gene>
    <name evidence="6" type="ORF">PM10SUCC1_37070</name>
</gene>
<evidence type="ECO:0000256" key="3">
    <source>
        <dbReference type="ARBA" id="ARBA00022989"/>
    </source>
</evidence>
<dbReference type="EMBL" id="BSDY01000038">
    <property type="protein sequence ID" value="GLI58193.1"/>
    <property type="molecule type" value="Genomic_DNA"/>
</dbReference>
<feature type="transmembrane region" description="Helical" evidence="5">
    <location>
        <begin position="98"/>
        <end position="120"/>
    </location>
</feature>
<keyword evidence="3 5" id="KW-1133">Transmembrane helix</keyword>
<reference evidence="6" key="1">
    <citation type="submission" date="2022-12" db="EMBL/GenBank/DDBJ databases">
        <title>Reference genome sequencing for broad-spectrum identification of bacterial and archaeal isolates by mass spectrometry.</title>
        <authorList>
            <person name="Sekiguchi Y."/>
            <person name="Tourlousse D.M."/>
        </authorList>
    </citation>
    <scope>NUCLEOTIDE SEQUENCE</scope>
    <source>
        <strain evidence="6">10succ1</strain>
    </source>
</reference>